<dbReference type="Pfam" id="PF11322">
    <property type="entry name" value="DUF3124"/>
    <property type="match status" value="1"/>
</dbReference>
<evidence type="ECO:0000313" key="2">
    <source>
        <dbReference type="Proteomes" id="UP000057609"/>
    </source>
</evidence>
<dbReference type="InterPro" id="IPR021471">
    <property type="entry name" value="DUF3124"/>
</dbReference>
<sequence length="161" mass="17163">MGITSFGRLLVAAGILTFLCTATVGAEPRLSRGQTLYVPVYSHVYTGDRALPFNLAATLSIRNTDPVGVITVTAVDYHDSNGRLVKRSLAAPHPLAPQGSTNFFLKEQDTAGGFGAHYIVRWEAPKEVSEPVVEAIMIGARSGQGISFVSPGREIRPAPGR</sequence>
<dbReference type="AlphaFoldDB" id="A0A0B5BE06"/>
<accession>A0A0B5BE06</accession>
<gene>
    <name evidence="1" type="ORF">GPICK_01985</name>
</gene>
<organism evidence="1 2">
    <name type="scientific">Geobacter pickeringii</name>
    <dbReference type="NCBI Taxonomy" id="345632"/>
    <lineage>
        <taxon>Bacteria</taxon>
        <taxon>Pseudomonadati</taxon>
        <taxon>Thermodesulfobacteriota</taxon>
        <taxon>Desulfuromonadia</taxon>
        <taxon>Geobacterales</taxon>
        <taxon>Geobacteraceae</taxon>
        <taxon>Geobacter</taxon>
    </lineage>
</organism>
<dbReference type="KEGG" id="gpi:GPICK_01985"/>
<dbReference type="EMBL" id="CP009788">
    <property type="protein sequence ID" value="AJE02306.1"/>
    <property type="molecule type" value="Genomic_DNA"/>
</dbReference>
<dbReference type="STRING" id="345632.GPICK_01985"/>
<keyword evidence="2" id="KW-1185">Reference proteome</keyword>
<proteinExistence type="predicted"/>
<evidence type="ECO:0000313" key="1">
    <source>
        <dbReference type="EMBL" id="AJE02306.1"/>
    </source>
</evidence>
<reference evidence="1 2" key="1">
    <citation type="journal article" date="2015" name="Genome Announc.">
        <title>Complete Genome of Geobacter pickeringii G13T, a Metal-Reducing Isolate from Sedimentary Kaolin Deposits.</title>
        <authorList>
            <person name="Badalamenti J.P."/>
            <person name="Bond D.R."/>
        </authorList>
    </citation>
    <scope>NUCLEOTIDE SEQUENCE [LARGE SCALE GENOMIC DNA]</scope>
    <source>
        <strain evidence="1 2">G13</strain>
    </source>
</reference>
<dbReference type="Proteomes" id="UP000057609">
    <property type="component" value="Chromosome"/>
</dbReference>
<name>A0A0B5BE06_9BACT</name>
<dbReference type="HOGENOM" id="CLU_112039_3_0_7"/>
<dbReference type="RefSeq" id="WP_039740071.1">
    <property type="nucleotide sequence ID" value="NZ_CP009788.1"/>
</dbReference>
<evidence type="ECO:0008006" key="3">
    <source>
        <dbReference type="Google" id="ProtNLM"/>
    </source>
</evidence>
<protein>
    <recommendedName>
        <fullName evidence="3">DUF3124 domain-containing protein</fullName>
    </recommendedName>
</protein>
<dbReference type="OrthoDB" id="283474at2"/>